<dbReference type="KEGG" id="cck:Ccar_11565"/>
<evidence type="ECO:0008006" key="3">
    <source>
        <dbReference type="Google" id="ProtNLM"/>
    </source>
</evidence>
<evidence type="ECO:0000313" key="1">
    <source>
        <dbReference type="EMBL" id="EET88185.1"/>
    </source>
</evidence>
<proteinExistence type="predicted"/>
<dbReference type="eggNOG" id="COG1857">
    <property type="taxonomic scope" value="Bacteria"/>
</dbReference>
<dbReference type="AlphaFoldDB" id="C6PRK4"/>
<gene>
    <name evidence="1" type="ORF">CcarbDRAFT_1421</name>
</gene>
<organism evidence="1 2">
    <name type="scientific">Clostridium carboxidivorans P7</name>
    <dbReference type="NCBI Taxonomy" id="536227"/>
    <lineage>
        <taxon>Bacteria</taxon>
        <taxon>Bacillati</taxon>
        <taxon>Bacillota</taxon>
        <taxon>Clostridia</taxon>
        <taxon>Eubacteriales</taxon>
        <taxon>Clostridiaceae</taxon>
        <taxon>Clostridium</taxon>
    </lineage>
</organism>
<dbReference type="RefSeq" id="WP_007060306.1">
    <property type="nucleotide sequence ID" value="NZ_ACVI01000017.1"/>
</dbReference>
<dbReference type="STRING" id="536227.Ccar_11565"/>
<name>C6PRK4_9CLOT</name>
<sequence>MKILNENRFLNMAYFIEIIEGRLNGSSEQVETNRKTGFDNVSYVKKISGGRGIVSAPCQKFNIKRFMESNGLEISKKIKNGKKISISALPHKYVDEDIFGFMRADKDELTEEQYEKLDELEKKTLKKDGKKWVRNITKKRKSRFMMSPLVCTDYGKINLEWNIASTTGDSMPYCVETYSGIFEGISNLDINNISNFTVSNNEAEFRDYSDAEVNNKIVNEKELKISNKIKLDRIETCLRGLQYLSIQGNQNNHLTDTTPKFIILAEYSWGNNVFQGIIKKGGVDIQALAESLEDNDRFRISDIWIGVSRRIDNEKYKTLKEKLENEFNGMEYIHLGTVKQAFDGYLEYLKYSLDFEK</sequence>
<accession>C6PRK4</accession>
<dbReference type="PATRIC" id="fig|536227.13.peg.2422"/>
<dbReference type="EMBL" id="ACVI01000017">
    <property type="protein sequence ID" value="EET88185.1"/>
    <property type="molecule type" value="Genomic_DNA"/>
</dbReference>
<dbReference type="Proteomes" id="UP000004198">
    <property type="component" value="Unassembled WGS sequence"/>
</dbReference>
<keyword evidence="2" id="KW-1185">Reference proteome</keyword>
<evidence type="ECO:0000313" key="2">
    <source>
        <dbReference type="Proteomes" id="UP000004198"/>
    </source>
</evidence>
<reference evidence="1 2" key="1">
    <citation type="submission" date="2009-06" db="EMBL/GenBank/DDBJ databases">
        <title>The draft genome of Clostridium carboxidivorans P7.</title>
        <authorList>
            <consortium name="US DOE Joint Genome Institute (JGI-PGF)"/>
            <person name="Lucas S."/>
            <person name="Copeland A."/>
            <person name="Lapidus A."/>
            <person name="Glavina del Rio T."/>
            <person name="Tice H."/>
            <person name="Bruce D."/>
            <person name="Goodwin L."/>
            <person name="Pitluck S."/>
            <person name="Larimer F."/>
            <person name="Land M.L."/>
            <person name="Hauser L."/>
            <person name="Hemme C.L."/>
        </authorList>
    </citation>
    <scope>NUCLEOTIDE SEQUENCE [LARGE SCALE GENOMIC DNA]</scope>
    <source>
        <strain evidence="1 2">P7</strain>
    </source>
</reference>
<protein>
    <recommendedName>
        <fullName evidence="3">CRISPR-associated autoregulator, DevR family</fullName>
    </recommendedName>
</protein>
<comment type="caution">
    <text evidence="1">The sequence shown here is derived from an EMBL/GenBank/DDBJ whole genome shotgun (WGS) entry which is preliminary data.</text>
</comment>